<proteinExistence type="predicted"/>
<sequence>MDLQYYAFKYLRKTRWMQSKYSGVYALFKNYDVLVSTLAKYSRALEAKVAESDSKKDELVTELFKIEFPLVLASHLYVIGGNLKPYLCKCRSKMQRCFLALFFEAKTMKFFIRKCSVESTTPNHTFMYPGTALAKNR</sequence>
<dbReference type="Proteomes" id="UP000186922">
    <property type="component" value="Unassembled WGS sequence"/>
</dbReference>
<name>A0A1D1ULN3_RAMVA</name>
<accession>A0A1D1ULN3</accession>
<gene>
    <name evidence="1" type="primary">RvY_01233-1</name>
    <name evidence="1" type="synonym">RvY_01233.1</name>
    <name evidence="1" type="ORF">RvY_01233</name>
</gene>
<dbReference type="AlphaFoldDB" id="A0A1D1ULN3"/>
<reference evidence="1 2" key="1">
    <citation type="journal article" date="2016" name="Nat. Commun.">
        <title>Extremotolerant tardigrade genome and improved radiotolerance of human cultured cells by tardigrade-unique protein.</title>
        <authorList>
            <person name="Hashimoto T."/>
            <person name="Horikawa D.D."/>
            <person name="Saito Y."/>
            <person name="Kuwahara H."/>
            <person name="Kozuka-Hata H."/>
            <person name="Shin-I T."/>
            <person name="Minakuchi Y."/>
            <person name="Ohishi K."/>
            <person name="Motoyama A."/>
            <person name="Aizu T."/>
            <person name="Enomoto A."/>
            <person name="Kondo K."/>
            <person name="Tanaka S."/>
            <person name="Hara Y."/>
            <person name="Koshikawa S."/>
            <person name="Sagara H."/>
            <person name="Miura T."/>
            <person name="Yokobori S."/>
            <person name="Miyagawa K."/>
            <person name="Suzuki Y."/>
            <person name="Kubo T."/>
            <person name="Oyama M."/>
            <person name="Kohara Y."/>
            <person name="Fujiyama A."/>
            <person name="Arakawa K."/>
            <person name="Katayama T."/>
            <person name="Toyoda A."/>
            <person name="Kunieda T."/>
        </authorList>
    </citation>
    <scope>NUCLEOTIDE SEQUENCE [LARGE SCALE GENOMIC DNA]</scope>
    <source>
        <strain evidence="1 2">YOKOZUNA-1</strain>
    </source>
</reference>
<evidence type="ECO:0000313" key="2">
    <source>
        <dbReference type="Proteomes" id="UP000186922"/>
    </source>
</evidence>
<protein>
    <submittedName>
        <fullName evidence="1">Uncharacterized protein</fullName>
    </submittedName>
</protein>
<evidence type="ECO:0000313" key="1">
    <source>
        <dbReference type="EMBL" id="GAU88552.1"/>
    </source>
</evidence>
<keyword evidence="2" id="KW-1185">Reference proteome</keyword>
<dbReference type="EMBL" id="BDGG01000001">
    <property type="protein sequence ID" value="GAU88552.1"/>
    <property type="molecule type" value="Genomic_DNA"/>
</dbReference>
<organism evidence="1 2">
    <name type="scientific">Ramazzottius varieornatus</name>
    <name type="common">Water bear</name>
    <name type="synonym">Tardigrade</name>
    <dbReference type="NCBI Taxonomy" id="947166"/>
    <lineage>
        <taxon>Eukaryota</taxon>
        <taxon>Metazoa</taxon>
        <taxon>Ecdysozoa</taxon>
        <taxon>Tardigrada</taxon>
        <taxon>Eutardigrada</taxon>
        <taxon>Parachela</taxon>
        <taxon>Hypsibioidea</taxon>
        <taxon>Ramazzottiidae</taxon>
        <taxon>Ramazzottius</taxon>
    </lineage>
</organism>
<comment type="caution">
    <text evidence="1">The sequence shown here is derived from an EMBL/GenBank/DDBJ whole genome shotgun (WGS) entry which is preliminary data.</text>
</comment>